<keyword evidence="8" id="KW-1185">Reference proteome</keyword>
<dbReference type="CDD" id="cd00424">
    <property type="entry name" value="PolY"/>
    <property type="match status" value="1"/>
</dbReference>
<proteinExistence type="inferred from homology"/>
<dbReference type="Gene3D" id="3.40.1170.60">
    <property type="match status" value="1"/>
</dbReference>
<evidence type="ECO:0000256" key="1">
    <source>
        <dbReference type="ARBA" id="ARBA00010945"/>
    </source>
</evidence>
<sequence length="414" mass="46368">MRKPDAIEWLYIDFDGFFAGVEQQADRRLRGRPVGVVPFEETERSICIAVSKEAKAAGVKTGTPCTQARQLCPDIAFVQQKPDLYVRAHHALLEAIERCAPIEGACSIDELAAPVEPCWRGDPAALGRAIKREMAAVAPVITGSIGFAPNAHLAKIICKWNKPDGITILHPGDMPGRLLQERLEDIPGLGARMVARLERAGITDMTALWNSQPKQLRAIWGSVAGERFWYVLHGYDVPGQASRRAMFGHGRVLPPSHRTLAQAQDYSTFLLIKAARRMRAEGYAAGRLDIWLSLKDRSWGDGLPLRPAAHDDRTCLKRLDQLWRQAHDVLPARSRPVRVGVFLSDLWKGERQLDLFAREERDQARWETIAEAIDRLNQKYHRTVVSVGPLRPPPGQYAGGKIAYTRIPDFRDFT</sequence>
<evidence type="ECO:0000313" key="8">
    <source>
        <dbReference type="Proteomes" id="UP000325122"/>
    </source>
</evidence>
<evidence type="ECO:0000313" key="7">
    <source>
        <dbReference type="EMBL" id="KAA5804574.1"/>
    </source>
</evidence>
<comment type="caution">
    <text evidence="7">The sequence shown here is derived from an EMBL/GenBank/DDBJ whole genome shotgun (WGS) entry which is preliminary data.</text>
</comment>
<evidence type="ECO:0000256" key="3">
    <source>
        <dbReference type="ARBA" id="ARBA00012417"/>
    </source>
</evidence>
<dbReference type="InterPro" id="IPR043128">
    <property type="entry name" value="Rev_trsase/Diguanyl_cyclase"/>
</dbReference>
<dbReference type="Pfam" id="PF00817">
    <property type="entry name" value="IMS"/>
    <property type="match status" value="1"/>
</dbReference>
<dbReference type="PANTHER" id="PTHR11076:SF34">
    <property type="entry name" value="PROTEIN UMUC"/>
    <property type="match status" value="1"/>
</dbReference>
<dbReference type="GO" id="GO:0006281">
    <property type="term" value="P:DNA repair"/>
    <property type="evidence" value="ECO:0007669"/>
    <property type="project" value="InterPro"/>
</dbReference>
<gene>
    <name evidence="7" type="ORF">F1654_00765</name>
</gene>
<dbReference type="GO" id="GO:0003684">
    <property type="term" value="F:damaged DNA binding"/>
    <property type="evidence" value="ECO:0007669"/>
    <property type="project" value="InterPro"/>
</dbReference>
<dbReference type="PROSITE" id="PS50173">
    <property type="entry name" value="UMUC"/>
    <property type="match status" value="1"/>
</dbReference>
<dbReference type="Pfam" id="PF11799">
    <property type="entry name" value="IMS_C"/>
    <property type="match status" value="1"/>
</dbReference>
<dbReference type="InterPro" id="IPR050116">
    <property type="entry name" value="DNA_polymerase-Y"/>
</dbReference>
<dbReference type="GO" id="GO:0003887">
    <property type="term" value="F:DNA-directed DNA polymerase activity"/>
    <property type="evidence" value="ECO:0007669"/>
    <property type="project" value="TreeGrafter"/>
</dbReference>
<dbReference type="InterPro" id="IPR043502">
    <property type="entry name" value="DNA/RNA_pol_sf"/>
</dbReference>
<dbReference type="Gene3D" id="1.10.150.20">
    <property type="entry name" value="5' to 3' exonuclease, C-terminal subdomain"/>
    <property type="match status" value="1"/>
</dbReference>
<comment type="similarity">
    <text evidence="1">Belongs to the DNA polymerase type-Y family.</text>
</comment>
<evidence type="ECO:0000259" key="6">
    <source>
        <dbReference type="PROSITE" id="PS50173"/>
    </source>
</evidence>
<reference evidence="7 8" key="1">
    <citation type="submission" date="2019-09" db="EMBL/GenBank/DDBJ databases">
        <authorList>
            <person name="Kevbrin V."/>
            <person name="Grouzdev D.S."/>
        </authorList>
    </citation>
    <scope>NUCLEOTIDE SEQUENCE [LARGE SCALE GENOMIC DNA]</scope>
    <source>
        <strain evidence="7 8">G-192</strain>
    </source>
</reference>
<dbReference type="AlphaFoldDB" id="A0A5M6ZLF5"/>
<evidence type="ECO:0000256" key="5">
    <source>
        <dbReference type="ARBA" id="ARBA00049244"/>
    </source>
</evidence>
<dbReference type="PANTHER" id="PTHR11076">
    <property type="entry name" value="DNA REPAIR POLYMERASE UMUC / TRANSFERASE FAMILY MEMBER"/>
    <property type="match status" value="1"/>
</dbReference>
<dbReference type="EC" id="2.7.7.7" evidence="3"/>
<organism evidence="7 8">
    <name type="scientific">Alkalicaulis satelles</name>
    <dbReference type="NCBI Taxonomy" id="2609175"/>
    <lineage>
        <taxon>Bacteria</taxon>
        <taxon>Pseudomonadati</taxon>
        <taxon>Pseudomonadota</taxon>
        <taxon>Alphaproteobacteria</taxon>
        <taxon>Maricaulales</taxon>
        <taxon>Maricaulaceae</taxon>
        <taxon>Alkalicaulis</taxon>
    </lineage>
</organism>
<dbReference type="Gene3D" id="3.30.70.270">
    <property type="match status" value="1"/>
</dbReference>
<evidence type="ECO:0000256" key="2">
    <source>
        <dbReference type="ARBA" id="ARBA00011245"/>
    </source>
</evidence>
<evidence type="ECO:0000256" key="4">
    <source>
        <dbReference type="ARBA" id="ARBA00025589"/>
    </source>
</evidence>
<dbReference type="RefSeq" id="WP_150021605.1">
    <property type="nucleotide sequence ID" value="NZ_VWOJ01000001.1"/>
</dbReference>
<feature type="domain" description="UmuC" evidence="6">
    <location>
        <begin position="9"/>
        <end position="190"/>
    </location>
</feature>
<accession>A0A5M6ZLF5</accession>
<comment type="subunit">
    <text evidence="2">Monomer.</text>
</comment>
<dbReference type="InterPro" id="IPR001126">
    <property type="entry name" value="UmuC"/>
</dbReference>
<dbReference type="GO" id="GO:0042276">
    <property type="term" value="P:error-prone translesion synthesis"/>
    <property type="evidence" value="ECO:0007669"/>
    <property type="project" value="TreeGrafter"/>
</dbReference>
<dbReference type="EMBL" id="VWOJ01000001">
    <property type="protein sequence ID" value="KAA5804574.1"/>
    <property type="molecule type" value="Genomic_DNA"/>
</dbReference>
<comment type="catalytic activity">
    <reaction evidence="5">
        <text>DNA(n) + a 2'-deoxyribonucleoside 5'-triphosphate = DNA(n+1) + diphosphate</text>
        <dbReference type="Rhea" id="RHEA:22508"/>
        <dbReference type="Rhea" id="RHEA-COMP:17339"/>
        <dbReference type="Rhea" id="RHEA-COMP:17340"/>
        <dbReference type="ChEBI" id="CHEBI:33019"/>
        <dbReference type="ChEBI" id="CHEBI:61560"/>
        <dbReference type="ChEBI" id="CHEBI:173112"/>
        <dbReference type="EC" id="2.7.7.7"/>
    </reaction>
</comment>
<dbReference type="SUPFAM" id="SSF56672">
    <property type="entry name" value="DNA/RNA polymerases"/>
    <property type="match status" value="1"/>
</dbReference>
<name>A0A5M6ZLF5_9PROT</name>
<dbReference type="GO" id="GO:0005829">
    <property type="term" value="C:cytosol"/>
    <property type="evidence" value="ECO:0007669"/>
    <property type="project" value="TreeGrafter"/>
</dbReference>
<protein>
    <recommendedName>
        <fullName evidence="3">DNA-directed DNA polymerase</fullName>
        <ecNumber evidence="3">2.7.7.7</ecNumber>
    </recommendedName>
</protein>
<dbReference type="InterPro" id="IPR017961">
    <property type="entry name" value="DNA_pol_Y-fam_little_finger"/>
</dbReference>
<dbReference type="Proteomes" id="UP000325122">
    <property type="component" value="Unassembled WGS sequence"/>
</dbReference>
<comment type="function">
    <text evidence="4">Poorly processive, error-prone DNA polymerase involved in untargeted mutagenesis. Copies undamaged DNA at stalled replication forks, which arise in vivo from mismatched or misaligned primer ends. These misaligned primers can be extended by PolIV. Exhibits no 3'-5' exonuclease (proofreading) activity. May be involved in translesional synthesis, in conjunction with the beta clamp from PolIII.</text>
</comment>
<dbReference type="GO" id="GO:0009432">
    <property type="term" value="P:SOS response"/>
    <property type="evidence" value="ECO:0007669"/>
    <property type="project" value="TreeGrafter"/>
</dbReference>